<dbReference type="InterPro" id="IPR000819">
    <property type="entry name" value="Peptidase_M17_C"/>
</dbReference>
<dbReference type="GO" id="GO:0070006">
    <property type="term" value="F:metalloaminopeptidase activity"/>
    <property type="evidence" value="ECO:0007669"/>
    <property type="project" value="InterPro"/>
</dbReference>
<keyword evidence="4" id="KW-0378">Hydrolase</keyword>
<evidence type="ECO:0000256" key="2">
    <source>
        <dbReference type="ARBA" id="ARBA00022438"/>
    </source>
</evidence>
<keyword evidence="11" id="KW-1185">Reference proteome</keyword>
<keyword evidence="3" id="KW-0645">Protease</keyword>
<organism evidence="10 11">
    <name type="scientific">Planobispora takensis</name>
    <dbReference type="NCBI Taxonomy" id="1367882"/>
    <lineage>
        <taxon>Bacteria</taxon>
        <taxon>Bacillati</taxon>
        <taxon>Actinomycetota</taxon>
        <taxon>Actinomycetes</taxon>
        <taxon>Streptosporangiales</taxon>
        <taxon>Streptosporangiaceae</taxon>
        <taxon>Planobispora</taxon>
    </lineage>
</organism>
<dbReference type="GO" id="GO:0030145">
    <property type="term" value="F:manganese ion binding"/>
    <property type="evidence" value="ECO:0007669"/>
    <property type="project" value="InterPro"/>
</dbReference>
<feature type="domain" description="Cytosol aminopeptidase" evidence="9">
    <location>
        <begin position="54"/>
        <end position="125"/>
    </location>
</feature>
<sequence>MEGVLLARYEFTVLRAKPERSPVTGLTLMAPAGRRADAEAGARRGLTHVRATMLARDLASSPPSMLTAAVLAETAQRLAAECGPDVEVFEETALREMGCGGLLGVNAGSVGPPRMIRIRYRPDGAPADAAR</sequence>
<evidence type="ECO:0000256" key="1">
    <source>
        <dbReference type="ARBA" id="ARBA00009528"/>
    </source>
</evidence>
<keyword evidence="2" id="KW-0031">Aminopeptidase</keyword>
<dbReference type="PANTHER" id="PTHR11963">
    <property type="entry name" value="LEUCINE AMINOPEPTIDASE-RELATED"/>
    <property type="match status" value="1"/>
</dbReference>
<evidence type="ECO:0000256" key="6">
    <source>
        <dbReference type="ARBA" id="ARBA00049972"/>
    </source>
</evidence>
<dbReference type="Gene3D" id="3.40.630.10">
    <property type="entry name" value="Zn peptidases"/>
    <property type="match status" value="1"/>
</dbReference>
<dbReference type="GO" id="GO:0006508">
    <property type="term" value="P:proteolysis"/>
    <property type="evidence" value="ECO:0007669"/>
    <property type="project" value="UniProtKB-KW"/>
</dbReference>
<name>A0A8J3WRS5_9ACTN</name>
<comment type="function">
    <text evidence="6">Presumably involved in the processing and regular turnover of intracellular proteins. Catalyzes the removal of unsubstituted N-terminal amino acids from various peptides.</text>
</comment>
<evidence type="ECO:0000313" key="11">
    <source>
        <dbReference type="Proteomes" id="UP000634476"/>
    </source>
</evidence>
<comment type="caution">
    <text evidence="10">The sequence shown here is derived from an EMBL/GenBank/DDBJ whole genome shotgun (WGS) entry which is preliminary data.</text>
</comment>
<dbReference type="SUPFAM" id="SSF53187">
    <property type="entry name" value="Zn-dependent exopeptidases"/>
    <property type="match status" value="1"/>
</dbReference>
<dbReference type="PANTHER" id="PTHR11963:SF23">
    <property type="entry name" value="CYTOSOL AMINOPEPTIDASE"/>
    <property type="match status" value="1"/>
</dbReference>
<evidence type="ECO:0000256" key="7">
    <source>
        <dbReference type="ARBA" id="ARBA00050021"/>
    </source>
</evidence>
<comment type="similarity">
    <text evidence="1">Belongs to the peptidase M17 family.</text>
</comment>
<evidence type="ECO:0000256" key="8">
    <source>
        <dbReference type="ARBA" id="ARBA00050061"/>
    </source>
</evidence>
<evidence type="ECO:0000256" key="3">
    <source>
        <dbReference type="ARBA" id="ARBA00022670"/>
    </source>
</evidence>
<reference evidence="10" key="1">
    <citation type="submission" date="2021-01" db="EMBL/GenBank/DDBJ databases">
        <title>Whole genome shotgun sequence of Planobispora takensis NBRC 109077.</title>
        <authorList>
            <person name="Komaki H."/>
            <person name="Tamura T."/>
        </authorList>
    </citation>
    <scope>NUCLEOTIDE SEQUENCE</scope>
    <source>
        <strain evidence="10">NBRC 109077</strain>
    </source>
</reference>
<accession>A0A8J3WRS5</accession>
<dbReference type="GO" id="GO:0005737">
    <property type="term" value="C:cytoplasm"/>
    <property type="evidence" value="ECO:0007669"/>
    <property type="project" value="InterPro"/>
</dbReference>
<dbReference type="AlphaFoldDB" id="A0A8J3WRS5"/>
<evidence type="ECO:0000256" key="5">
    <source>
        <dbReference type="ARBA" id="ARBA00033172"/>
    </source>
</evidence>
<evidence type="ECO:0000259" key="9">
    <source>
        <dbReference type="Pfam" id="PF00883"/>
    </source>
</evidence>
<protein>
    <recommendedName>
        <fullName evidence="7">Probable cytosol aminopeptidase</fullName>
    </recommendedName>
    <alternativeName>
        <fullName evidence="8">Leucine aminopeptidase</fullName>
    </alternativeName>
    <alternativeName>
        <fullName evidence="5">Leucyl aminopeptidase</fullName>
    </alternativeName>
</protein>
<dbReference type="InterPro" id="IPR043472">
    <property type="entry name" value="Macro_dom-like"/>
</dbReference>
<proteinExistence type="inferred from homology"/>
<gene>
    <name evidence="10" type="ORF">Pta02_04560</name>
</gene>
<dbReference type="Proteomes" id="UP000634476">
    <property type="component" value="Unassembled WGS sequence"/>
</dbReference>
<dbReference type="EMBL" id="BOOK01000002">
    <property type="protein sequence ID" value="GIH98447.1"/>
    <property type="molecule type" value="Genomic_DNA"/>
</dbReference>
<evidence type="ECO:0000313" key="10">
    <source>
        <dbReference type="EMBL" id="GIH98447.1"/>
    </source>
</evidence>
<evidence type="ECO:0000256" key="4">
    <source>
        <dbReference type="ARBA" id="ARBA00022801"/>
    </source>
</evidence>
<dbReference type="InterPro" id="IPR011356">
    <property type="entry name" value="Leucine_aapep/pepB"/>
</dbReference>
<dbReference type="Pfam" id="PF00883">
    <property type="entry name" value="Peptidase_M17"/>
    <property type="match status" value="1"/>
</dbReference>
<dbReference type="Gene3D" id="3.40.220.10">
    <property type="entry name" value="Leucine Aminopeptidase, subunit E, domain 1"/>
    <property type="match status" value="1"/>
</dbReference>